<dbReference type="Proteomes" id="UP000233551">
    <property type="component" value="Unassembled WGS sequence"/>
</dbReference>
<reference evidence="2 3" key="1">
    <citation type="submission" date="2017-11" db="EMBL/GenBank/DDBJ databases">
        <title>De-novo sequencing of pomegranate (Punica granatum L.) genome.</title>
        <authorList>
            <person name="Akparov Z."/>
            <person name="Amiraslanov A."/>
            <person name="Hajiyeva S."/>
            <person name="Abbasov M."/>
            <person name="Kaur K."/>
            <person name="Hamwieh A."/>
            <person name="Solovyev V."/>
            <person name="Salamov A."/>
            <person name="Braich B."/>
            <person name="Kosarev P."/>
            <person name="Mahmoud A."/>
            <person name="Hajiyev E."/>
            <person name="Babayeva S."/>
            <person name="Izzatullayeva V."/>
            <person name="Mammadov A."/>
            <person name="Mammadov A."/>
            <person name="Sharifova S."/>
            <person name="Ojaghi J."/>
            <person name="Eynullazada K."/>
            <person name="Bayramov B."/>
            <person name="Abdulazimova A."/>
            <person name="Shahmuradov I."/>
        </authorList>
    </citation>
    <scope>NUCLEOTIDE SEQUENCE [LARGE SCALE GENOMIC DNA]</scope>
    <source>
        <strain evidence="3">cv. AG2017</strain>
        <tissue evidence="2">Leaf</tissue>
    </source>
</reference>
<evidence type="ECO:0000313" key="3">
    <source>
        <dbReference type="Proteomes" id="UP000233551"/>
    </source>
</evidence>
<keyword evidence="3" id="KW-1185">Reference proteome</keyword>
<protein>
    <submittedName>
        <fullName evidence="2">Uncharacterized protein</fullName>
    </submittedName>
</protein>
<gene>
    <name evidence="2" type="ORF">CRG98_004861</name>
</gene>
<evidence type="ECO:0000256" key="1">
    <source>
        <dbReference type="SAM" id="MobiDB-lite"/>
    </source>
</evidence>
<comment type="caution">
    <text evidence="2">The sequence shown here is derived from an EMBL/GenBank/DDBJ whole genome shotgun (WGS) entry which is preliminary data.</text>
</comment>
<name>A0A2I0L220_PUNGR</name>
<proteinExistence type="predicted"/>
<feature type="compositionally biased region" description="Basic and acidic residues" evidence="1">
    <location>
        <begin position="46"/>
        <end position="68"/>
    </location>
</feature>
<dbReference type="EMBL" id="PGOL01000195">
    <property type="protein sequence ID" value="PKI74752.1"/>
    <property type="molecule type" value="Genomic_DNA"/>
</dbReference>
<evidence type="ECO:0000313" key="2">
    <source>
        <dbReference type="EMBL" id="PKI74752.1"/>
    </source>
</evidence>
<organism evidence="2 3">
    <name type="scientific">Punica granatum</name>
    <name type="common">Pomegranate</name>
    <dbReference type="NCBI Taxonomy" id="22663"/>
    <lineage>
        <taxon>Eukaryota</taxon>
        <taxon>Viridiplantae</taxon>
        <taxon>Streptophyta</taxon>
        <taxon>Embryophyta</taxon>
        <taxon>Tracheophyta</taxon>
        <taxon>Spermatophyta</taxon>
        <taxon>Magnoliopsida</taxon>
        <taxon>eudicotyledons</taxon>
        <taxon>Gunneridae</taxon>
        <taxon>Pentapetalae</taxon>
        <taxon>rosids</taxon>
        <taxon>malvids</taxon>
        <taxon>Myrtales</taxon>
        <taxon>Lythraceae</taxon>
        <taxon>Punica</taxon>
    </lineage>
</organism>
<dbReference type="AlphaFoldDB" id="A0A2I0L220"/>
<feature type="region of interest" description="Disordered" evidence="1">
    <location>
        <begin position="40"/>
        <end position="115"/>
    </location>
</feature>
<feature type="compositionally biased region" description="Basic and acidic residues" evidence="1">
    <location>
        <begin position="81"/>
        <end position="97"/>
    </location>
</feature>
<sequence>MYSAHYKKKGFSRLFEVLTHRECVGKNSCKMGFAAATDVCRPKSNRAGEEEGLEQQRRAGEEEGHEKTTTTQQRRGGAEQVEQKCGEAQHGRAERAAAELSIAAQQQHSRAAVEQ</sequence>
<accession>A0A2I0L220</accession>